<gene>
    <name evidence="1" type="ORF">CLOSTASPAR_00651</name>
</gene>
<reference evidence="1 2" key="2">
    <citation type="submission" date="2009-02" db="EMBL/GenBank/DDBJ databases">
        <title>Draft genome sequence of Clostridium asparagiforme (DSM 15981).</title>
        <authorList>
            <person name="Sudarsanam P."/>
            <person name="Ley R."/>
            <person name="Guruge J."/>
            <person name="Turnbaugh P.J."/>
            <person name="Mahowald M."/>
            <person name="Liep D."/>
            <person name="Gordon J."/>
        </authorList>
    </citation>
    <scope>NUCLEOTIDE SEQUENCE [LARGE SCALE GENOMIC DNA]</scope>
    <source>
        <strain evidence="1 2">DSM 15981</strain>
    </source>
</reference>
<comment type="caution">
    <text evidence="1">The sequence shown here is derived from an EMBL/GenBank/DDBJ whole genome shotgun (WGS) entry which is preliminary data.</text>
</comment>
<dbReference type="HOGENOM" id="CLU_2952000_0_0_9"/>
<evidence type="ECO:0000313" key="1">
    <source>
        <dbReference type="EMBL" id="EEG57161.1"/>
    </source>
</evidence>
<sequence length="59" mass="6712">MTRPALRTFLENAGGRFFRCLRIISRLQRGERPGFWTCVQGDGENLALSSRRNGQSVVE</sequence>
<dbReference type="AlphaFoldDB" id="C0CUW2"/>
<evidence type="ECO:0000313" key="2">
    <source>
        <dbReference type="Proteomes" id="UP000004756"/>
    </source>
</evidence>
<reference evidence="1 2" key="1">
    <citation type="submission" date="2009-01" db="EMBL/GenBank/DDBJ databases">
        <authorList>
            <person name="Fulton L."/>
            <person name="Clifton S."/>
            <person name="Fulton B."/>
            <person name="Xu J."/>
            <person name="Minx P."/>
            <person name="Pepin K.H."/>
            <person name="Johnson M."/>
            <person name="Bhonagiri V."/>
            <person name="Nash W.E."/>
            <person name="Mardis E.R."/>
            <person name="Wilson R.K."/>
        </authorList>
    </citation>
    <scope>NUCLEOTIDE SEQUENCE [LARGE SCALE GENOMIC DNA]</scope>
    <source>
        <strain evidence="1 2">DSM 15981</strain>
    </source>
</reference>
<dbReference type="EMBL" id="ACCJ01000030">
    <property type="protein sequence ID" value="EEG57161.1"/>
    <property type="molecule type" value="Genomic_DNA"/>
</dbReference>
<organism evidence="1 2">
    <name type="scientific">[Clostridium] asparagiforme DSM 15981</name>
    <dbReference type="NCBI Taxonomy" id="518636"/>
    <lineage>
        <taxon>Bacteria</taxon>
        <taxon>Bacillati</taxon>
        <taxon>Bacillota</taxon>
        <taxon>Clostridia</taxon>
        <taxon>Lachnospirales</taxon>
        <taxon>Lachnospiraceae</taxon>
        <taxon>Enterocloster</taxon>
    </lineage>
</organism>
<keyword evidence="2" id="KW-1185">Reference proteome</keyword>
<name>C0CUW2_9FIRM</name>
<proteinExistence type="predicted"/>
<dbReference type="Proteomes" id="UP000004756">
    <property type="component" value="Unassembled WGS sequence"/>
</dbReference>
<accession>C0CUW2</accession>
<protein>
    <submittedName>
        <fullName evidence="1">Uncharacterized protein</fullName>
    </submittedName>
</protein>